<organism evidence="9 10">
    <name type="scientific">Swingsia samuiensis</name>
    <dbReference type="NCBI Taxonomy" id="1293412"/>
    <lineage>
        <taxon>Bacteria</taxon>
        <taxon>Pseudomonadati</taxon>
        <taxon>Pseudomonadota</taxon>
        <taxon>Alphaproteobacteria</taxon>
        <taxon>Acetobacterales</taxon>
        <taxon>Acetobacteraceae</taxon>
        <taxon>Swingsia</taxon>
    </lineage>
</organism>
<reference evidence="9 10" key="1">
    <citation type="submission" date="2019-03" db="EMBL/GenBank/DDBJ databases">
        <title>The complete genome sequence of Swingsia samuiensis NBRC107927(T).</title>
        <authorList>
            <person name="Chua K.-O."/>
            <person name="Chan K.-G."/>
            <person name="See-Too W.-S."/>
        </authorList>
    </citation>
    <scope>NUCLEOTIDE SEQUENCE [LARGE SCALE GENOMIC DNA]</scope>
    <source>
        <strain evidence="9 10">AH83</strain>
    </source>
</reference>
<evidence type="ECO:0000256" key="2">
    <source>
        <dbReference type="ARBA" id="ARBA00012479"/>
    </source>
</evidence>
<evidence type="ECO:0000256" key="3">
    <source>
        <dbReference type="ARBA" id="ARBA00022487"/>
    </source>
</evidence>
<protein>
    <recommendedName>
        <fullName evidence="2 6">S-formylglutathione hydrolase</fullName>
        <ecNumber evidence="2 6">3.1.2.12</ecNumber>
    </recommendedName>
</protein>
<dbReference type="EC" id="3.1.2.12" evidence="2 6"/>
<comment type="function">
    <text evidence="8">Serine hydrolase involved in the detoxification of formaldehyde.</text>
</comment>
<evidence type="ECO:0000313" key="9">
    <source>
        <dbReference type="EMBL" id="QDH17686.1"/>
    </source>
</evidence>
<evidence type="ECO:0000313" key="10">
    <source>
        <dbReference type="Proteomes" id="UP000316313"/>
    </source>
</evidence>
<keyword evidence="4 8" id="KW-0378">Hydrolase</keyword>
<dbReference type="InterPro" id="IPR029058">
    <property type="entry name" value="AB_hydrolase_fold"/>
</dbReference>
<sequence>MTVTTLSEHACFDGVVRFLEHQSSELGVGAKLGVFLPQEALSGKVVPVIHVLAGLTANYETFLIKSNIIRFAAQHGIGVVAPDTSPRNTGIEGEDKDYDLGSGAGFYVDATAEPWSKHYRMESYVGKELPLLTESLFPFDATRRGIIGHSMGGMGALIQALRYPERWKTVSVFAPICAPSRIPWGKKAFDAYFGGDLQKWEEYDPTILLENGYKPPSTILLDQGLKDQYLADLKPDALVAAAQQTGQRLQVRTHEAYDHGYWFIQSFIHDHIEHHVKGLKG</sequence>
<dbReference type="GO" id="GO:0005829">
    <property type="term" value="C:cytosol"/>
    <property type="evidence" value="ECO:0007669"/>
    <property type="project" value="TreeGrafter"/>
</dbReference>
<dbReference type="AlphaFoldDB" id="A0A4Y6UMR4"/>
<dbReference type="InterPro" id="IPR000801">
    <property type="entry name" value="Esterase-like"/>
</dbReference>
<comment type="similarity">
    <text evidence="1 8">Belongs to the esterase D family.</text>
</comment>
<dbReference type="Pfam" id="PF00756">
    <property type="entry name" value="Esterase"/>
    <property type="match status" value="1"/>
</dbReference>
<dbReference type="EMBL" id="CP038141">
    <property type="protein sequence ID" value="QDH17686.1"/>
    <property type="molecule type" value="Genomic_DNA"/>
</dbReference>
<evidence type="ECO:0000256" key="7">
    <source>
        <dbReference type="PIRSR" id="PIRSR614186-1"/>
    </source>
</evidence>
<comment type="catalytic activity">
    <reaction evidence="5 8">
        <text>S-formylglutathione + H2O = formate + glutathione + H(+)</text>
        <dbReference type="Rhea" id="RHEA:14961"/>
        <dbReference type="ChEBI" id="CHEBI:15377"/>
        <dbReference type="ChEBI" id="CHEBI:15378"/>
        <dbReference type="ChEBI" id="CHEBI:15740"/>
        <dbReference type="ChEBI" id="CHEBI:57688"/>
        <dbReference type="ChEBI" id="CHEBI:57925"/>
        <dbReference type="EC" id="3.1.2.12"/>
    </reaction>
</comment>
<evidence type="ECO:0000256" key="8">
    <source>
        <dbReference type="RuleBase" id="RU363068"/>
    </source>
</evidence>
<evidence type="ECO:0000256" key="6">
    <source>
        <dbReference type="NCBIfam" id="TIGR02821"/>
    </source>
</evidence>
<dbReference type="PANTHER" id="PTHR10061:SF0">
    <property type="entry name" value="S-FORMYLGLUTATHIONE HYDROLASE"/>
    <property type="match status" value="1"/>
</dbReference>
<keyword evidence="10" id="KW-1185">Reference proteome</keyword>
<evidence type="ECO:0000256" key="1">
    <source>
        <dbReference type="ARBA" id="ARBA00005622"/>
    </source>
</evidence>
<dbReference type="RefSeq" id="WP_141461876.1">
    <property type="nucleotide sequence ID" value="NZ_CP038141.1"/>
</dbReference>
<dbReference type="Proteomes" id="UP000316313">
    <property type="component" value="Chromosome"/>
</dbReference>
<dbReference type="GO" id="GO:0046294">
    <property type="term" value="P:formaldehyde catabolic process"/>
    <property type="evidence" value="ECO:0007669"/>
    <property type="project" value="InterPro"/>
</dbReference>
<feature type="active site" description="Charge relay system" evidence="7">
    <location>
        <position position="259"/>
    </location>
</feature>
<gene>
    <name evidence="9" type="primary">fghA</name>
    <name evidence="9" type="ORF">E3D00_09000</name>
</gene>
<proteinExistence type="inferred from homology"/>
<evidence type="ECO:0000256" key="4">
    <source>
        <dbReference type="ARBA" id="ARBA00022801"/>
    </source>
</evidence>
<dbReference type="SUPFAM" id="SSF53474">
    <property type="entry name" value="alpha/beta-Hydrolases"/>
    <property type="match status" value="1"/>
</dbReference>
<accession>A0A4Y6UMR4</accession>
<evidence type="ECO:0000256" key="5">
    <source>
        <dbReference type="ARBA" id="ARBA00047590"/>
    </source>
</evidence>
<dbReference type="NCBIfam" id="TIGR02821">
    <property type="entry name" value="fghA_ester_D"/>
    <property type="match status" value="1"/>
</dbReference>
<name>A0A4Y6UMR4_9PROT</name>
<feature type="active site" description="Charge relay system" evidence="7">
    <location>
        <position position="227"/>
    </location>
</feature>
<dbReference type="Gene3D" id="3.40.50.1820">
    <property type="entry name" value="alpha/beta hydrolase"/>
    <property type="match status" value="1"/>
</dbReference>
<feature type="active site" description="Charge relay system" evidence="7">
    <location>
        <position position="150"/>
    </location>
</feature>
<dbReference type="GO" id="GO:0018738">
    <property type="term" value="F:S-formylglutathione hydrolase activity"/>
    <property type="evidence" value="ECO:0007669"/>
    <property type="project" value="UniProtKB-UniRule"/>
</dbReference>
<dbReference type="KEGG" id="ssam:E3D00_09000"/>
<dbReference type="InterPro" id="IPR014186">
    <property type="entry name" value="S-formylglutathione_hydrol"/>
</dbReference>
<dbReference type="OrthoDB" id="9782200at2"/>
<dbReference type="PANTHER" id="PTHR10061">
    <property type="entry name" value="S-FORMYLGLUTATHIONE HYDROLASE"/>
    <property type="match status" value="1"/>
</dbReference>
<keyword evidence="3 8" id="KW-0719">Serine esterase</keyword>
<dbReference type="GO" id="GO:0052689">
    <property type="term" value="F:carboxylic ester hydrolase activity"/>
    <property type="evidence" value="ECO:0007669"/>
    <property type="project" value="UniProtKB-KW"/>
</dbReference>